<comment type="cofactor">
    <cofactor evidence="8">
        <name>FAD</name>
        <dbReference type="ChEBI" id="CHEBI:57692"/>
    </cofactor>
    <text evidence="8">Binds 1 FAD per subunit.</text>
</comment>
<evidence type="ECO:0000259" key="10">
    <source>
        <dbReference type="Pfam" id="PF07992"/>
    </source>
</evidence>
<keyword evidence="1 7" id="KW-0285">Flavoprotein</keyword>
<dbReference type="EMBL" id="FNQV01000013">
    <property type="protein sequence ID" value="SEA62666.1"/>
    <property type="molecule type" value="Genomic_DNA"/>
</dbReference>
<evidence type="ECO:0000256" key="6">
    <source>
        <dbReference type="ARBA" id="ARBA00048132"/>
    </source>
</evidence>
<dbReference type="GO" id="GO:0019430">
    <property type="term" value="P:removal of superoxide radicals"/>
    <property type="evidence" value="ECO:0007669"/>
    <property type="project" value="UniProtKB-UniRule"/>
</dbReference>
<keyword evidence="8" id="KW-0521">NADP</keyword>
<comment type="similarity">
    <text evidence="7">Belongs to the class-II pyridine nucleotide-disulfide oxidoreductase family.</text>
</comment>
<dbReference type="GO" id="GO:0005737">
    <property type="term" value="C:cytoplasm"/>
    <property type="evidence" value="ECO:0007669"/>
    <property type="project" value="InterPro"/>
</dbReference>
<dbReference type="PROSITE" id="PS00573">
    <property type="entry name" value="PYRIDINE_REDOX_2"/>
    <property type="match status" value="1"/>
</dbReference>
<dbReference type="NCBIfam" id="TIGR01292">
    <property type="entry name" value="TRX_reduct"/>
    <property type="match status" value="1"/>
</dbReference>
<sequence length="363" mass="38930">MARTVWNSQKSPSNNSHGNTPGGITVTLDESLTEREEEFMTDTPYDVIVVGSGPAGYTAAIYAARAGLKPVVFAGAISAGGALMTTTEVENFPGFPDGVQGPDLMEQMRTQAERFGAQIRFEDITAVDLTGDIKTVTNDDDETFAGRAVILALGSEYKKLGIEGEEALSGKGVSWCATCDGFFFRDKPIIVIGGGDSAMQEATFLTRFASKVTVVHRRDELRASKIMADRAMNDPKIEFAWNSTPVRVVGENMMEGLVVKDTVTGEERTIEASGMFIAIGHEPRTGIVTGQVDVDDEGYILVDSPSTRTNIPGVFACGDVVDHTYRQAITAAGTGCAAALDAERYLVDLSDSPVDEQLTESWN</sequence>
<dbReference type="InterPro" id="IPR023753">
    <property type="entry name" value="FAD/NAD-binding_dom"/>
</dbReference>
<dbReference type="Gene3D" id="3.50.50.60">
    <property type="entry name" value="FAD/NAD(P)-binding domain"/>
    <property type="match status" value="2"/>
</dbReference>
<dbReference type="SUPFAM" id="SSF51905">
    <property type="entry name" value="FAD/NAD(P)-binding domain"/>
    <property type="match status" value="1"/>
</dbReference>
<keyword evidence="12" id="KW-1185">Reference proteome</keyword>
<evidence type="ECO:0000256" key="2">
    <source>
        <dbReference type="ARBA" id="ARBA00022827"/>
    </source>
</evidence>
<dbReference type="PANTHER" id="PTHR48105">
    <property type="entry name" value="THIOREDOXIN REDUCTASE 1-RELATED-RELATED"/>
    <property type="match status" value="1"/>
</dbReference>
<evidence type="ECO:0000256" key="9">
    <source>
        <dbReference type="SAM" id="MobiDB-lite"/>
    </source>
</evidence>
<dbReference type="GO" id="GO:0004791">
    <property type="term" value="F:thioredoxin-disulfide reductase (NADPH) activity"/>
    <property type="evidence" value="ECO:0007669"/>
    <property type="project" value="UniProtKB-UniRule"/>
</dbReference>
<evidence type="ECO:0000256" key="7">
    <source>
        <dbReference type="RuleBase" id="RU003880"/>
    </source>
</evidence>
<dbReference type="InterPro" id="IPR050097">
    <property type="entry name" value="Ferredoxin-NADP_redctase_2"/>
</dbReference>
<dbReference type="PRINTS" id="PR00368">
    <property type="entry name" value="FADPNR"/>
</dbReference>
<dbReference type="Pfam" id="PF07992">
    <property type="entry name" value="Pyr_redox_2"/>
    <property type="match status" value="1"/>
</dbReference>
<comment type="subunit">
    <text evidence="7">Homodimer.</text>
</comment>
<feature type="domain" description="FAD/NAD(P)-binding" evidence="10">
    <location>
        <begin position="45"/>
        <end position="335"/>
    </location>
</feature>
<evidence type="ECO:0000256" key="4">
    <source>
        <dbReference type="ARBA" id="ARBA00023157"/>
    </source>
</evidence>
<evidence type="ECO:0000313" key="11">
    <source>
        <dbReference type="EMBL" id="SEA62666.1"/>
    </source>
</evidence>
<comment type="catalytic activity">
    <reaction evidence="6 7">
        <text>[thioredoxin]-dithiol + NADP(+) = [thioredoxin]-disulfide + NADPH + H(+)</text>
        <dbReference type="Rhea" id="RHEA:20345"/>
        <dbReference type="Rhea" id="RHEA-COMP:10698"/>
        <dbReference type="Rhea" id="RHEA-COMP:10700"/>
        <dbReference type="ChEBI" id="CHEBI:15378"/>
        <dbReference type="ChEBI" id="CHEBI:29950"/>
        <dbReference type="ChEBI" id="CHEBI:50058"/>
        <dbReference type="ChEBI" id="CHEBI:57783"/>
        <dbReference type="ChEBI" id="CHEBI:58349"/>
        <dbReference type="EC" id="1.8.1.9"/>
    </reaction>
</comment>
<dbReference type="InterPro" id="IPR008255">
    <property type="entry name" value="Pyr_nucl-diS_OxRdtase_2_AS"/>
</dbReference>
<dbReference type="Proteomes" id="UP000199288">
    <property type="component" value="Unassembled WGS sequence"/>
</dbReference>
<evidence type="ECO:0000256" key="1">
    <source>
        <dbReference type="ARBA" id="ARBA00022630"/>
    </source>
</evidence>
<proteinExistence type="inferred from homology"/>
<dbReference type="InterPro" id="IPR005982">
    <property type="entry name" value="Thioredox_Rdtase"/>
</dbReference>
<gene>
    <name evidence="11" type="ORF">SAMN02910418_02027</name>
</gene>
<feature type="compositionally biased region" description="Polar residues" evidence="9">
    <location>
        <begin position="1"/>
        <end position="19"/>
    </location>
</feature>
<dbReference type="InterPro" id="IPR036188">
    <property type="entry name" value="FAD/NAD-bd_sf"/>
</dbReference>
<keyword evidence="3 7" id="KW-0560">Oxidoreductase</keyword>
<dbReference type="EC" id="1.8.1.9" evidence="7"/>
<feature type="region of interest" description="Disordered" evidence="9">
    <location>
        <begin position="1"/>
        <end position="26"/>
    </location>
</feature>
<keyword evidence="2 7" id="KW-0274">FAD</keyword>
<dbReference type="AlphaFoldDB" id="A0A1H4CQH1"/>
<evidence type="ECO:0000313" key="12">
    <source>
        <dbReference type="Proteomes" id="UP000199288"/>
    </source>
</evidence>
<evidence type="ECO:0000256" key="5">
    <source>
        <dbReference type="ARBA" id="ARBA00023284"/>
    </source>
</evidence>
<name>A0A1H4CQH1_9ACTO</name>
<keyword evidence="4" id="KW-1015">Disulfide bond</keyword>
<accession>A0A1H4CQH1</accession>
<protein>
    <recommendedName>
        <fullName evidence="7">Thioredoxin reductase</fullName>
        <ecNumber evidence="7">1.8.1.9</ecNumber>
    </recommendedName>
</protein>
<keyword evidence="5 7" id="KW-0676">Redox-active center</keyword>
<evidence type="ECO:0000256" key="8">
    <source>
        <dbReference type="RuleBase" id="RU003881"/>
    </source>
</evidence>
<evidence type="ECO:0000256" key="3">
    <source>
        <dbReference type="ARBA" id="ARBA00023002"/>
    </source>
</evidence>
<reference evidence="12" key="1">
    <citation type="submission" date="2016-10" db="EMBL/GenBank/DDBJ databases">
        <authorList>
            <person name="Varghese N."/>
            <person name="Submissions S."/>
        </authorList>
    </citation>
    <scope>NUCLEOTIDE SEQUENCE [LARGE SCALE GENOMIC DNA]</scope>
    <source>
        <strain evidence="12">KPR-1</strain>
    </source>
</reference>
<dbReference type="PRINTS" id="PR00469">
    <property type="entry name" value="PNDRDTASEII"/>
</dbReference>
<organism evidence="11 12">
    <name type="scientific">Bowdeniella nasicola</name>
    <dbReference type="NCBI Taxonomy" id="208480"/>
    <lineage>
        <taxon>Bacteria</taxon>
        <taxon>Bacillati</taxon>
        <taxon>Actinomycetota</taxon>
        <taxon>Actinomycetes</taxon>
        <taxon>Actinomycetales</taxon>
        <taxon>Actinomycetaceae</taxon>
        <taxon>Bowdeniella</taxon>
    </lineage>
</organism>